<organism evidence="1 2">
    <name type="scientific">Hyaloscypha bicolor E</name>
    <dbReference type="NCBI Taxonomy" id="1095630"/>
    <lineage>
        <taxon>Eukaryota</taxon>
        <taxon>Fungi</taxon>
        <taxon>Dikarya</taxon>
        <taxon>Ascomycota</taxon>
        <taxon>Pezizomycotina</taxon>
        <taxon>Leotiomycetes</taxon>
        <taxon>Helotiales</taxon>
        <taxon>Hyaloscyphaceae</taxon>
        <taxon>Hyaloscypha</taxon>
        <taxon>Hyaloscypha bicolor</taxon>
    </lineage>
</organism>
<dbReference type="RefSeq" id="XP_024729077.1">
    <property type="nucleotide sequence ID" value="XM_024876158.1"/>
</dbReference>
<dbReference type="Proteomes" id="UP000235371">
    <property type="component" value="Unassembled WGS sequence"/>
</dbReference>
<evidence type="ECO:0000313" key="2">
    <source>
        <dbReference type="Proteomes" id="UP000235371"/>
    </source>
</evidence>
<evidence type="ECO:0000313" key="1">
    <source>
        <dbReference type="EMBL" id="PMD52173.1"/>
    </source>
</evidence>
<proteinExistence type="predicted"/>
<keyword evidence="2" id="KW-1185">Reference proteome</keyword>
<dbReference type="EMBL" id="KZ613912">
    <property type="protein sequence ID" value="PMD52173.1"/>
    <property type="molecule type" value="Genomic_DNA"/>
</dbReference>
<dbReference type="InParanoid" id="A0A2J6SN46"/>
<dbReference type="GeneID" id="36584237"/>
<reference evidence="1 2" key="1">
    <citation type="submission" date="2016-04" db="EMBL/GenBank/DDBJ databases">
        <title>A degradative enzymes factory behind the ericoid mycorrhizal symbiosis.</title>
        <authorList>
            <consortium name="DOE Joint Genome Institute"/>
            <person name="Martino E."/>
            <person name="Morin E."/>
            <person name="Grelet G."/>
            <person name="Kuo A."/>
            <person name="Kohler A."/>
            <person name="Daghino S."/>
            <person name="Barry K."/>
            <person name="Choi C."/>
            <person name="Cichocki N."/>
            <person name="Clum A."/>
            <person name="Copeland A."/>
            <person name="Hainaut M."/>
            <person name="Haridas S."/>
            <person name="Labutti K."/>
            <person name="Lindquist E."/>
            <person name="Lipzen A."/>
            <person name="Khouja H.-R."/>
            <person name="Murat C."/>
            <person name="Ohm R."/>
            <person name="Olson A."/>
            <person name="Spatafora J."/>
            <person name="Veneault-Fourrey C."/>
            <person name="Henrissat B."/>
            <person name="Grigoriev I."/>
            <person name="Martin F."/>
            <person name="Perotto S."/>
        </authorList>
    </citation>
    <scope>NUCLEOTIDE SEQUENCE [LARGE SCALE GENOMIC DNA]</scope>
    <source>
        <strain evidence="1 2">E</strain>
    </source>
</reference>
<dbReference type="AlphaFoldDB" id="A0A2J6SN46"/>
<feature type="non-terminal residue" evidence="1">
    <location>
        <position position="1"/>
    </location>
</feature>
<name>A0A2J6SN46_9HELO</name>
<gene>
    <name evidence="1" type="ORF">K444DRAFT_545702</name>
</gene>
<accession>A0A2J6SN46</accession>
<protein>
    <submittedName>
        <fullName evidence="1">Uncharacterized protein</fullName>
    </submittedName>
</protein>
<sequence length="66" mass="8051">FEACYKKDNVIFPLIRKPPLYLSYLFIGNNPLYRAFRANIRVYNYIFAFILVKYKKDIQIDFSYKI</sequence>